<name>A0ABY7U0B9_9SPHN</name>
<organism evidence="1 2">
    <name type="scientific">Novosphingobium humi</name>
    <dbReference type="NCBI Taxonomy" id="2282397"/>
    <lineage>
        <taxon>Bacteria</taxon>
        <taxon>Pseudomonadati</taxon>
        <taxon>Pseudomonadota</taxon>
        <taxon>Alphaproteobacteria</taxon>
        <taxon>Sphingomonadales</taxon>
        <taxon>Sphingomonadaceae</taxon>
        <taxon>Novosphingobium</taxon>
    </lineage>
</organism>
<protein>
    <recommendedName>
        <fullName evidence="3">Lipoprotein</fullName>
    </recommendedName>
</protein>
<evidence type="ECO:0008006" key="3">
    <source>
        <dbReference type="Google" id="ProtNLM"/>
    </source>
</evidence>
<sequence>MRKVLTVLALTLALSGCVQGIVRGRVKSALVGAGLSEPVSACMAEHMVDKLTISQLRQLEALQGPKRSLFDYVMAVRRIQDPEVIRVTAAAAGLCMSGWER</sequence>
<accession>A0ABY7U0B9</accession>
<evidence type="ECO:0000313" key="2">
    <source>
        <dbReference type="Proteomes" id="UP001218231"/>
    </source>
</evidence>
<reference evidence="1 2" key="1">
    <citation type="submission" date="2023-02" db="EMBL/GenBank/DDBJ databases">
        <title>Genome sequence of Novosphingobium humi KACC 19094.</title>
        <authorList>
            <person name="Kim S."/>
            <person name="Heo J."/>
            <person name="Kwon S.-W."/>
        </authorList>
    </citation>
    <scope>NUCLEOTIDE SEQUENCE [LARGE SCALE GENOMIC DNA]</scope>
    <source>
        <strain evidence="1 2">KACC 19094</strain>
    </source>
</reference>
<dbReference type="EMBL" id="CP117417">
    <property type="protein sequence ID" value="WCT78756.1"/>
    <property type="molecule type" value="Genomic_DNA"/>
</dbReference>
<keyword evidence="2" id="KW-1185">Reference proteome</keyword>
<dbReference type="RefSeq" id="WP_273619061.1">
    <property type="nucleotide sequence ID" value="NZ_CP117417.1"/>
</dbReference>
<proteinExistence type="predicted"/>
<evidence type="ECO:0000313" key="1">
    <source>
        <dbReference type="EMBL" id="WCT78756.1"/>
    </source>
</evidence>
<dbReference type="Proteomes" id="UP001218231">
    <property type="component" value="Chromosome"/>
</dbReference>
<dbReference type="PROSITE" id="PS51257">
    <property type="entry name" value="PROKAR_LIPOPROTEIN"/>
    <property type="match status" value="1"/>
</dbReference>
<gene>
    <name evidence="1" type="ORF">PQ457_07260</name>
</gene>